<dbReference type="PANTHER" id="PTHR43182">
    <property type="entry name" value="COBALT-PRECORRIN-6B C(15)-METHYLTRANSFERASE (DECARBOXYLATING)"/>
    <property type="match status" value="1"/>
</dbReference>
<proteinExistence type="predicted"/>
<dbReference type="EMBL" id="CP002656">
    <property type="protein sequence ID" value="AEB94288.1"/>
    <property type="molecule type" value="Genomic_DNA"/>
</dbReference>
<dbReference type="Proteomes" id="UP000007812">
    <property type="component" value="Chromosome"/>
</dbReference>
<dbReference type="GO" id="GO:0009236">
    <property type="term" value="P:cobalamin biosynthetic process"/>
    <property type="evidence" value="ECO:0007669"/>
    <property type="project" value="UniProtKB-KW"/>
</dbReference>
<organism evidence="6 7">
    <name type="scientific">Metallosphaera cuprina (strain Ar-4)</name>
    <dbReference type="NCBI Taxonomy" id="1006006"/>
    <lineage>
        <taxon>Archaea</taxon>
        <taxon>Thermoproteota</taxon>
        <taxon>Thermoprotei</taxon>
        <taxon>Sulfolobales</taxon>
        <taxon>Sulfolobaceae</taxon>
        <taxon>Metallosphaera</taxon>
    </lineage>
</organism>
<dbReference type="OrthoDB" id="6027at2157"/>
<dbReference type="PATRIC" id="fig|1006006.8.peg.180"/>
<dbReference type="InterPro" id="IPR050714">
    <property type="entry name" value="Cobalamin_biosynth_MTase"/>
</dbReference>
<dbReference type="eggNOG" id="arCOG00977">
    <property type="taxonomic scope" value="Archaea"/>
</dbReference>
<keyword evidence="2" id="KW-0169">Cobalamin biosynthesis</keyword>
<keyword evidence="3" id="KW-0489">Methyltransferase</keyword>
<keyword evidence="7" id="KW-1185">Reference proteome</keyword>
<gene>
    <name evidence="6" type="ordered locus">Mcup_0179</name>
</gene>
<dbReference type="GeneID" id="10492374"/>
<dbReference type="STRING" id="1006006.Mcup_0179"/>
<dbReference type="InterPro" id="IPR029063">
    <property type="entry name" value="SAM-dependent_MTases_sf"/>
</dbReference>
<protein>
    <submittedName>
        <fullName evidence="6">Precorrin-6B methylase 2-like protein</fullName>
    </submittedName>
</protein>
<reference evidence="6 7" key="1">
    <citation type="journal article" date="2011" name="J. Bacteriol.">
        <title>Complete genome sequence of Metallosphaera cuprina, a metal sulfide-oxidizing archaeon from a hot spring.</title>
        <authorList>
            <person name="Liu L.J."/>
            <person name="You X.Y."/>
            <person name="Zheng H."/>
            <person name="Wang S."/>
            <person name="Jiang C.Y."/>
            <person name="Liu S.J."/>
        </authorList>
    </citation>
    <scope>NUCLEOTIDE SEQUENCE [LARGE SCALE GENOMIC DNA]</scope>
    <source>
        <strain evidence="6 7">Ar-4</strain>
    </source>
</reference>
<dbReference type="RefSeq" id="WP_013736788.1">
    <property type="nucleotide sequence ID" value="NC_015435.1"/>
</dbReference>
<sequence>MFPLLDDELFKSNIPGPTKQEIRAISISKMRIFPGCKILEIGTGTGAMTSDLERMGCYVVSLEFNDYISLSPGKKIAIGSDFIQALSPNFWVRSAIFDSVFIGGTVNISGSIKLAHNVLKNKGSIVINSFTLDGMSKIVRALTRWFNRFEVIEVQISKAEVLGHHKALVARNPIFIFYASKA</sequence>
<evidence type="ECO:0000313" key="7">
    <source>
        <dbReference type="Proteomes" id="UP000007812"/>
    </source>
</evidence>
<dbReference type="HOGENOM" id="CLU_094143_0_0_2"/>
<name>F4FYG9_METCR</name>
<keyword evidence="5" id="KW-0949">S-adenosyl-L-methionine</keyword>
<dbReference type="GO" id="GO:0008168">
    <property type="term" value="F:methyltransferase activity"/>
    <property type="evidence" value="ECO:0007669"/>
    <property type="project" value="UniProtKB-KW"/>
</dbReference>
<dbReference type="Gene3D" id="3.40.50.150">
    <property type="entry name" value="Vaccinia Virus protein VP39"/>
    <property type="match status" value="1"/>
</dbReference>
<dbReference type="KEGG" id="mcn:Mcup_0179"/>
<keyword evidence="4" id="KW-0808">Transferase</keyword>
<dbReference type="PANTHER" id="PTHR43182:SF1">
    <property type="entry name" value="COBALT-PRECORRIN-7 C(5)-METHYLTRANSFERASE"/>
    <property type="match status" value="1"/>
</dbReference>
<evidence type="ECO:0000256" key="3">
    <source>
        <dbReference type="ARBA" id="ARBA00022603"/>
    </source>
</evidence>
<evidence type="ECO:0000256" key="4">
    <source>
        <dbReference type="ARBA" id="ARBA00022679"/>
    </source>
</evidence>
<comment type="pathway">
    <text evidence="1">Cofactor biosynthesis; adenosylcobalamin biosynthesis.</text>
</comment>
<dbReference type="CDD" id="cd02440">
    <property type="entry name" value="AdoMet_MTases"/>
    <property type="match status" value="1"/>
</dbReference>
<dbReference type="SUPFAM" id="SSF53335">
    <property type="entry name" value="S-adenosyl-L-methionine-dependent methyltransferases"/>
    <property type="match status" value="1"/>
</dbReference>
<evidence type="ECO:0000256" key="5">
    <source>
        <dbReference type="ARBA" id="ARBA00022691"/>
    </source>
</evidence>
<evidence type="ECO:0000256" key="1">
    <source>
        <dbReference type="ARBA" id="ARBA00004953"/>
    </source>
</evidence>
<dbReference type="AlphaFoldDB" id="F4FYG9"/>
<accession>F4FYG9</accession>
<dbReference type="GO" id="GO:0032259">
    <property type="term" value="P:methylation"/>
    <property type="evidence" value="ECO:0007669"/>
    <property type="project" value="UniProtKB-KW"/>
</dbReference>
<evidence type="ECO:0000256" key="2">
    <source>
        <dbReference type="ARBA" id="ARBA00022573"/>
    </source>
</evidence>
<evidence type="ECO:0000313" key="6">
    <source>
        <dbReference type="EMBL" id="AEB94288.1"/>
    </source>
</evidence>